<proteinExistence type="predicted"/>
<accession>A0ABS3H7E1</accession>
<sequence length="1300" mass="143515">MKIYVMTKADETVAILDNSLSGALHYFDDEFHRYLETGASTFDLSIAKKHTMYSNASKGTEDDLQYLKENHFLVFRYKDRDFKFTIRRVEETETSLRLFCEDLSFDLLNEYRGAYKADKAYPISKYVNDCLYDSGYEIGINEFTKNERTLEWEGDQTVLKRLLSICNSFSAEIEFETVLNDDRTVNKQLVHLRKQVGMDRPDIELKYGRDVSSIRRNVDVTELITGIKPRGHEEDNKIVTIKNVEKEIKDENGNVVFYTKKGSEYIYAPMANQEYGNPERKGGGYVGGQFSYDTKSDTELFNRALTELQKKCVPAYEFEIEGFYDIDIGDTIRAIDEGYNPILLLEARISEQTISFSDPTKNKTVYSNYRILQNKVSQSLLDRIDEVKKYAEQVAKTYIFSISNVGSPMFRNGEGEVIFTAKIEKNNQDMTGEFTKFNWIKQKKDGSLDTTWNEAHKNFGKALTITPNDFEDTATFSYEALQDDLIYGGASGVVTKVYDGENGKTPIKGVDYFDGKPGTNGLSAYLHVRYSQNANGNPMTSDPTNAVYLGLLVSQNPTASTVPADYDWSMVKGPQGIPGETVNGKTSYLHIKYSNDGGKTFTGNSGEDAGSYLGQYVDFESADSTDVKKYAWSRIEGETPVVHNAYAWSADGTDRFADTYPNENLLRGSFELTDEAFLNRGASTVESDTEGAVLSINKGSVSTNMALIPVVEGDIITISVDVKTKDEITSTNQLFLHQLYKEDTRVSYAWVSGRYSPSWTRFVSTVSIPANITAYSFGARAMYHNLDFRLIKIEKASSATIYTPSPLDDFENAYPTYSGTYTDYTAQDSQNPDDYVWTRILGNAGQDGNDGVGIASDPEITYQGSASGTNKPTGTWSTTIPEVPAGQFLWTKTVTTYTNNTNSTAYTVAKMGSDGKPGSTGVSVSAVVEEYYVSTSQTSQAGGSWSTTVPNNADPNKYIWRRLKTTMSNGTVTYTNPALIQGMTGIYPYIGPTQPANPKEGQQWWKSDSSGNVTNFYVYKSGSWQGQTIQQSVLNIIALNAVTITGSTITGTTISGSTLKSAGTMQSGGATIQYSTKISGTTEITWQIPGTTQNGVIKLQPDGIYANSWNNAAKTEPLWGWSIDSAGLWVGTRGKKSNTSLPNTTRYGPSGISISNEDYKALYGDVDLGYQDLITIPPTGIPSSTGWAQYNSIPSSPNYPSASRNGRTVQLAGAFKNNTARAAGEENITMGILPIGFRPASDCNFIVQGSGVNIYLLTVKSSGQLMFNRYRGDVGGTFAYKECPTGSWLNIACTYTAGLM</sequence>
<reference evidence="2 3" key="1">
    <citation type="submission" date="2021-03" db="EMBL/GenBank/DDBJ databases">
        <title>Enterococcal diversity collection.</title>
        <authorList>
            <person name="Gilmore M.S."/>
            <person name="Schwartzman J."/>
            <person name="Van Tyne D."/>
            <person name="Martin M."/>
            <person name="Earl A.M."/>
            <person name="Manson A.L."/>
            <person name="Straub T."/>
            <person name="Salamzade R."/>
            <person name="Saavedra J."/>
            <person name="Lebreton F."/>
            <person name="Prichula J."/>
            <person name="Schaufler K."/>
            <person name="Gaca A."/>
            <person name="Sgardioli B."/>
            <person name="Wagenaar J."/>
            <person name="Strong T."/>
        </authorList>
    </citation>
    <scope>NUCLEOTIDE SEQUENCE [LARGE SCALE GENOMIC DNA]</scope>
    <source>
        <strain evidence="2 3">MJM12</strain>
    </source>
</reference>
<gene>
    <name evidence="2" type="ORF">JZO76_07390</name>
</gene>
<dbReference type="Pfam" id="PF06605">
    <property type="entry name" value="Prophage_tail"/>
    <property type="match status" value="1"/>
</dbReference>
<dbReference type="InterPro" id="IPR007119">
    <property type="entry name" value="Phage_tail_spike_N"/>
</dbReference>
<protein>
    <submittedName>
        <fullName evidence="2">Phage tail protein</fullName>
    </submittedName>
</protein>
<organism evidence="2 3">
    <name type="scientific">Candidatus Enterococcus myersii</name>
    <dbReference type="NCBI Taxonomy" id="2815322"/>
    <lineage>
        <taxon>Bacteria</taxon>
        <taxon>Bacillati</taxon>
        <taxon>Bacillota</taxon>
        <taxon>Bacilli</taxon>
        <taxon>Lactobacillales</taxon>
        <taxon>Enterococcaceae</taxon>
        <taxon>Enterococcus</taxon>
    </lineage>
</organism>
<comment type="caution">
    <text evidence="2">The sequence shown here is derived from an EMBL/GenBank/DDBJ whole genome shotgun (WGS) entry which is preliminary data.</text>
</comment>
<feature type="domain" description="Tail spike" evidence="1">
    <location>
        <begin position="109"/>
        <end position="361"/>
    </location>
</feature>
<name>A0ABS3H7E1_9ENTE</name>
<keyword evidence="3" id="KW-1185">Reference proteome</keyword>
<evidence type="ECO:0000259" key="1">
    <source>
        <dbReference type="Pfam" id="PF06605"/>
    </source>
</evidence>
<dbReference type="RefSeq" id="WP_206903486.1">
    <property type="nucleotide sequence ID" value="NZ_JAFLVT010000008.1"/>
</dbReference>
<dbReference type="EMBL" id="JAFLVT010000008">
    <property type="protein sequence ID" value="MBO0449362.1"/>
    <property type="molecule type" value="Genomic_DNA"/>
</dbReference>
<dbReference type="InterPro" id="IPR010572">
    <property type="entry name" value="Tail_dom"/>
</dbReference>
<dbReference type="NCBIfam" id="TIGR01665">
    <property type="entry name" value="put_anti_recept"/>
    <property type="match status" value="1"/>
</dbReference>
<dbReference type="Proteomes" id="UP000664256">
    <property type="component" value="Unassembled WGS sequence"/>
</dbReference>
<evidence type="ECO:0000313" key="2">
    <source>
        <dbReference type="EMBL" id="MBO0449362.1"/>
    </source>
</evidence>
<evidence type="ECO:0000313" key="3">
    <source>
        <dbReference type="Proteomes" id="UP000664256"/>
    </source>
</evidence>